<keyword evidence="8" id="KW-1185">Reference proteome</keyword>
<feature type="transmembrane region" description="Helical" evidence="6">
    <location>
        <begin position="361"/>
        <end position="383"/>
    </location>
</feature>
<dbReference type="EMBL" id="FOMS01000016">
    <property type="protein sequence ID" value="SFE78855.1"/>
    <property type="molecule type" value="Genomic_DNA"/>
</dbReference>
<feature type="transmembrane region" description="Helical" evidence="6">
    <location>
        <begin position="189"/>
        <end position="217"/>
    </location>
</feature>
<evidence type="ECO:0000256" key="3">
    <source>
        <dbReference type="ARBA" id="ARBA00022692"/>
    </source>
</evidence>
<proteinExistence type="predicted"/>
<dbReference type="RefSeq" id="WP_149758248.1">
    <property type="nucleotide sequence ID" value="NZ_FOMS01000016.1"/>
</dbReference>
<dbReference type="InterPro" id="IPR050833">
    <property type="entry name" value="Poly_Biosynth_Transport"/>
</dbReference>
<name>A0A1I2DE35_9RHOB</name>
<keyword evidence="5 6" id="KW-0472">Membrane</keyword>
<feature type="transmembrane region" description="Helical" evidence="6">
    <location>
        <begin position="454"/>
        <end position="475"/>
    </location>
</feature>
<keyword evidence="3 6" id="KW-0812">Transmembrane</keyword>
<dbReference type="Proteomes" id="UP000325289">
    <property type="component" value="Unassembled WGS sequence"/>
</dbReference>
<reference evidence="7 8" key="1">
    <citation type="submission" date="2016-10" db="EMBL/GenBank/DDBJ databases">
        <authorList>
            <person name="Varghese N."/>
            <person name="Submissions S."/>
        </authorList>
    </citation>
    <scope>NUCLEOTIDE SEQUENCE [LARGE SCALE GENOMIC DNA]</scope>
    <source>
        <strain evidence="8">YIM D21,KCTC 23444,ACCC 10710</strain>
    </source>
</reference>
<feature type="transmembrane region" description="Helical" evidence="6">
    <location>
        <begin position="297"/>
        <end position="319"/>
    </location>
</feature>
<feature type="transmembrane region" description="Helical" evidence="6">
    <location>
        <begin position="422"/>
        <end position="442"/>
    </location>
</feature>
<organism evidence="7 8">
    <name type="scientific">Roseivivax sediminis</name>
    <dbReference type="NCBI Taxonomy" id="936889"/>
    <lineage>
        <taxon>Bacteria</taxon>
        <taxon>Pseudomonadati</taxon>
        <taxon>Pseudomonadota</taxon>
        <taxon>Alphaproteobacteria</taxon>
        <taxon>Rhodobacterales</taxon>
        <taxon>Roseobacteraceae</taxon>
        <taxon>Roseivivax</taxon>
    </lineage>
</organism>
<feature type="transmembrane region" description="Helical" evidence="6">
    <location>
        <begin position="104"/>
        <end position="128"/>
    </location>
</feature>
<feature type="transmembrane region" description="Helical" evidence="6">
    <location>
        <begin position="487"/>
        <end position="509"/>
    </location>
</feature>
<accession>A0A1I2DE35</accession>
<comment type="subcellular location">
    <subcellularLocation>
        <location evidence="1">Cell membrane</location>
        <topology evidence="1">Multi-pass membrane protein</topology>
    </subcellularLocation>
</comment>
<evidence type="ECO:0000313" key="8">
    <source>
        <dbReference type="Proteomes" id="UP000325289"/>
    </source>
</evidence>
<evidence type="ECO:0000313" key="7">
    <source>
        <dbReference type="EMBL" id="SFE78855.1"/>
    </source>
</evidence>
<feature type="transmembrane region" description="Helical" evidence="6">
    <location>
        <begin position="148"/>
        <end position="168"/>
    </location>
</feature>
<evidence type="ECO:0000256" key="4">
    <source>
        <dbReference type="ARBA" id="ARBA00022989"/>
    </source>
</evidence>
<feature type="transmembrane region" description="Helical" evidence="6">
    <location>
        <begin position="331"/>
        <end position="355"/>
    </location>
</feature>
<sequence>MEKGTPQQADGREPDRAGTIVLSRRLVSVNSASSVANRLLSVTVLVWLFQYLVNRLPTEEFAIYPVVMAVMVVAPLFFSLFTGGMARFLIDAYARSDFDAVRGVVSSVLPVLIGAVALFWMVGLTFALNVEKVLKIPVGSEVEARAMMALLVLTYGIRMLVSPFTLGFQIRQAYVELNILEIGRELLRISVLTLFFLLAGPAVVWVVVATAISELVLSAVAVWRSRRLVPELTFDRAFASFAVARRLTSFGIWTSLGQLGGIMYTNAATLILNLHGTPMDVTCFFLGATLYRQTEMLIITAIGPLLPVVTALNATGDRVRLATTVLRGGRYALWASMLIATPAIVFSDIFVRLYIGDEYGRAALVIILFMSIFPVNQATALLAMTALATGRVRAFYLPAFIAQAAGLSIMLALASWYGAGAIGMAAALALVTIASQLLYFWWLNLRLIGAGFSAFLASTLVPGLVPAVVGAGVWIGMRFLVTIESWVELFACGAAGAVAFGLAILVFGLEPAARSRLLARAAPATGWMRHDTTDRKTIPDAALR</sequence>
<feature type="transmembrane region" description="Helical" evidence="6">
    <location>
        <begin position="395"/>
        <end position="416"/>
    </location>
</feature>
<evidence type="ECO:0000256" key="6">
    <source>
        <dbReference type="SAM" id="Phobius"/>
    </source>
</evidence>
<evidence type="ECO:0000256" key="5">
    <source>
        <dbReference type="ARBA" id="ARBA00023136"/>
    </source>
</evidence>
<feature type="transmembrane region" description="Helical" evidence="6">
    <location>
        <begin position="61"/>
        <end position="83"/>
    </location>
</feature>
<feature type="transmembrane region" description="Helical" evidence="6">
    <location>
        <begin position="26"/>
        <end position="49"/>
    </location>
</feature>
<evidence type="ECO:0000256" key="1">
    <source>
        <dbReference type="ARBA" id="ARBA00004651"/>
    </source>
</evidence>
<evidence type="ECO:0000256" key="2">
    <source>
        <dbReference type="ARBA" id="ARBA00022475"/>
    </source>
</evidence>
<gene>
    <name evidence="7" type="ORF">SAMN04515678_11676</name>
</gene>
<dbReference type="GO" id="GO:0005886">
    <property type="term" value="C:plasma membrane"/>
    <property type="evidence" value="ECO:0007669"/>
    <property type="project" value="UniProtKB-SubCell"/>
</dbReference>
<keyword evidence="2" id="KW-1003">Cell membrane</keyword>
<dbReference type="OrthoDB" id="7834055at2"/>
<dbReference type="PANTHER" id="PTHR30250:SF26">
    <property type="entry name" value="PSMA PROTEIN"/>
    <property type="match status" value="1"/>
</dbReference>
<protein>
    <submittedName>
        <fullName evidence="7">Membrane protein involved in the export of O-antigen and teichoic acid</fullName>
    </submittedName>
</protein>
<dbReference type="PANTHER" id="PTHR30250">
    <property type="entry name" value="PST FAMILY PREDICTED COLANIC ACID TRANSPORTER"/>
    <property type="match status" value="1"/>
</dbReference>
<keyword evidence="4 6" id="KW-1133">Transmembrane helix</keyword>
<dbReference type="AlphaFoldDB" id="A0A1I2DE35"/>